<evidence type="ECO:0000256" key="9">
    <source>
        <dbReference type="HAMAP-Rule" id="MF_00009"/>
    </source>
</evidence>
<dbReference type="PANTHER" id="PTHR46986:SF1">
    <property type="entry name" value="ENDORIBONUCLEASE YBEY, CHLOROPLASTIC"/>
    <property type="match status" value="1"/>
</dbReference>
<gene>
    <name evidence="9 10" type="primary">ybeY</name>
    <name evidence="10" type="ORF">ENR64_22275</name>
</gene>
<organism evidence="10">
    <name type="scientific">Oscillatoriales cyanobacterium SpSt-418</name>
    <dbReference type="NCBI Taxonomy" id="2282169"/>
    <lineage>
        <taxon>Bacteria</taxon>
        <taxon>Bacillati</taxon>
        <taxon>Cyanobacteriota</taxon>
        <taxon>Cyanophyceae</taxon>
        <taxon>Oscillatoriophycideae</taxon>
        <taxon>Oscillatoriales</taxon>
    </lineage>
</organism>
<evidence type="ECO:0000313" key="10">
    <source>
        <dbReference type="EMBL" id="HFN00422.1"/>
    </source>
</evidence>
<keyword evidence="8 9" id="KW-0862">Zinc</keyword>
<dbReference type="GO" id="GO:0004521">
    <property type="term" value="F:RNA endonuclease activity"/>
    <property type="evidence" value="ECO:0007669"/>
    <property type="project" value="UniProtKB-UniRule"/>
</dbReference>
<dbReference type="InterPro" id="IPR023091">
    <property type="entry name" value="MetalPrtase_cat_dom_sf_prd"/>
</dbReference>
<evidence type="ECO:0000256" key="2">
    <source>
        <dbReference type="ARBA" id="ARBA00022517"/>
    </source>
</evidence>
<keyword evidence="5 9" id="KW-0479">Metal-binding</keyword>
<evidence type="ECO:0000256" key="1">
    <source>
        <dbReference type="ARBA" id="ARBA00010875"/>
    </source>
</evidence>
<comment type="function">
    <text evidence="9">Single strand-specific metallo-endoribonuclease involved in late-stage 70S ribosome quality control and in maturation of the 3' terminus of the 16S rRNA.</text>
</comment>
<keyword evidence="2 9" id="KW-0690">Ribosome biogenesis</keyword>
<dbReference type="EC" id="3.1.-.-" evidence="9"/>
<comment type="caution">
    <text evidence="10">The sequence shown here is derived from an EMBL/GenBank/DDBJ whole genome shotgun (WGS) entry which is preliminary data.</text>
</comment>
<keyword evidence="7 9" id="KW-0378">Hydrolase</keyword>
<dbReference type="NCBIfam" id="TIGR00043">
    <property type="entry name" value="rRNA maturation RNase YbeY"/>
    <property type="match status" value="1"/>
</dbReference>
<dbReference type="PROSITE" id="PS01306">
    <property type="entry name" value="UPF0054"/>
    <property type="match status" value="1"/>
</dbReference>
<dbReference type="InterPro" id="IPR002036">
    <property type="entry name" value="YbeY"/>
</dbReference>
<keyword evidence="4 9" id="KW-0540">Nuclease</keyword>
<dbReference type="GO" id="GO:0008270">
    <property type="term" value="F:zinc ion binding"/>
    <property type="evidence" value="ECO:0007669"/>
    <property type="project" value="UniProtKB-UniRule"/>
</dbReference>
<feature type="binding site" evidence="9">
    <location>
        <position position="132"/>
    </location>
    <ligand>
        <name>Zn(2+)</name>
        <dbReference type="ChEBI" id="CHEBI:29105"/>
        <note>catalytic</note>
    </ligand>
</feature>
<keyword evidence="3 9" id="KW-0698">rRNA processing</keyword>
<dbReference type="Pfam" id="PF02130">
    <property type="entry name" value="YbeY"/>
    <property type="match status" value="1"/>
</dbReference>
<evidence type="ECO:0000256" key="6">
    <source>
        <dbReference type="ARBA" id="ARBA00022759"/>
    </source>
</evidence>
<dbReference type="PANTHER" id="PTHR46986">
    <property type="entry name" value="ENDORIBONUCLEASE YBEY, CHLOROPLASTIC"/>
    <property type="match status" value="1"/>
</dbReference>
<comment type="similarity">
    <text evidence="1 9">Belongs to the endoribonuclease YbeY family.</text>
</comment>
<evidence type="ECO:0000256" key="4">
    <source>
        <dbReference type="ARBA" id="ARBA00022722"/>
    </source>
</evidence>
<dbReference type="Gene3D" id="3.40.390.30">
    <property type="entry name" value="Metalloproteases ('zincins'), catalytic domain"/>
    <property type="match status" value="1"/>
</dbReference>
<protein>
    <recommendedName>
        <fullName evidence="9">Endoribonuclease YbeY</fullName>
        <ecNumber evidence="9">3.1.-.-</ecNumber>
    </recommendedName>
</protein>
<proteinExistence type="inferred from homology"/>
<reference evidence="10" key="1">
    <citation type="journal article" date="2020" name="mSystems">
        <title>Genome- and Community-Level Interaction Insights into Carbon Utilization and Element Cycling Functions of Hydrothermarchaeota in Hydrothermal Sediment.</title>
        <authorList>
            <person name="Zhou Z."/>
            <person name="Liu Y."/>
            <person name="Xu W."/>
            <person name="Pan J."/>
            <person name="Luo Z.H."/>
            <person name="Li M."/>
        </authorList>
    </citation>
    <scope>NUCLEOTIDE SEQUENCE [LARGE SCALE GENOMIC DNA]</scope>
    <source>
        <strain evidence="10">SpSt-418</strain>
    </source>
</reference>
<keyword evidence="6 9" id="KW-0255">Endonuclease</keyword>
<dbReference type="HAMAP" id="MF_00009">
    <property type="entry name" value="Endoribonucl_YbeY"/>
    <property type="match status" value="1"/>
</dbReference>
<name>A0A7C3PSY5_9CYAN</name>
<dbReference type="GO" id="GO:0006364">
    <property type="term" value="P:rRNA processing"/>
    <property type="evidence" value="ECO:0007669"/>
    <property type="project" value="UniProtKB-UniRule"/>
</dbReference>
<dbReference type="AlphaFoldDB" id="A0A7C3PSY5"/>
<evidence type="ECO:0000256" key="3">
    <source>
        <dbReference type="ARBA" id="ARBA00022552"/>
    </source>
</evidence>
<keyword evidence="9" id="KW-0963">Cytoplasm</keyword>
<sequence>MLVNVDVIIQTTATTAIAEPSENTWVLWFEQWLATLAPNLSPISAYELTLRLTDDSEIQTLNRDYRQIDRPTDVLAFAALEAEPVPDEIIESEPLYLGDIIISLPTAEKQAIAQGHSTLIELAWLAAHGLLHLLGWDHPDEPQLHRMLAQQEVLLNTVGLTVINS</sequence>
<evidence type="ECO:0000256" key="7">
    <source>
        <dbReference type="ARBA" id="ARBA00022801"/>
    </source>
</evidence>
<evidence type="ECO:0000256" key="5">
    <source>
        <dbReference type="ARBA" id="ARBA00022723"/>
    </source>
</evidence>
<dbReference type="InterPro" id="IPR020549">
    <property type="entry name" value="YbeY_CS"/>
</dbReference>
<dbReference type="EMBL" id="DSRU01000321">
    <property type="protein sequence ID" value="HFN00422.1"/>
    <property type="molecule type" value="Genomic_DNA"/>
</dbReference>
<feature type="binding site" evidence="9">
    <location>
        <position position="138"/>
    </location>
    <ligand>
        <name>Zn(2+)</name>
        <dbReference type="ChEBI" id="CHEBI:29105"/>
        <note>catalytic</note>
    </ligand>
</feature>
<dbReference type="SUPFAM" id="SSF55486">
    <property type="entry name" value="Metalloproteases ('zincins'), catalytic domain"/>
    <property type="match status" value="1"/>
</dbReference>
<comment type="subcellular location">
    <subcellularLocation>
        <location evidence="9">Cytoplasm</location>
    </subcellularLocation>
</comment>
<evidence type="ECO:0000256" key="8">
    <source>
        <dbReference type="ARBA" id="ARBA00022833"/>
    </source>
</evidence>
<dbReference type="GO" id="GO:0004222">
    <property type="term" value="F:metalloendopeptidase activity"/>
    <property type="evidence" value="ECO:0007669"/>
    <property type="project" value="InterPro"/>
</dbReference>
<comment type="cofactor">
    <cofactor evidence="9">
        <name>Zn(2+)</name>
        <dbReference type="ChEBI" id="CHEBI:29105"/>
    </cofactor>
    <text evidence="9">Binds 1 zinc ion.</text>
</comment>
<accession>A0A7C3PSY5</accession>
<dbReference type="GO" id="GO:0005737">
    <property type="term" value="C:cytoplasm"/>
    <property type="evidence" value="ECO:0007669"/>
    <property type="project" value="UniProtKB-SubCell"/>
</dbReference>
<feature type="binding site" evidence="9">
    <location>
        <position position="128"/>
    </location>
    <ligand>
        <name>Zn(2+)</name>
        <dbReference type="ChEBI" id="CHEBI:29105"/>
        <note>catalytic</note>
    </ligand>
</feature>